<sequence>MMLSHLIYYLLNYLVYIIIYSAILLCINGNILIYVCMVWQNPLLTSLVYN</sequence>
<proteinExistence type="predicted"/>
<dbReference type="EMBL" id="KQ418881">
    <property type="protein sequence ID" value="KOF85477.1"/>
    <property type="molecule type" value="Genomic_DNA"/>
</dbReference>
<reference evidence="2" key="1">
    <citation type="submission" date="2015-07" db="EMBL/GenBank/DDBJ databases">
        <title>MeaNS - Measles Nucleotide Surveillance Program.</title>
        <authorList>
            <person name="Tran T."/>
            <person name="Druce J."/>
        </authorList>
    </citation>
    <scope>NUCLEOTIDE SEQUENCE</scope>
    <source>
        <strain evidence="2">UCB-OBI-ISO-001</strain>
        <tissue evidence="2">Gonad</tissue>
    </source>
</reference>
<keyword evidence="1" id="KW-0472">Membrane</keyword>
<dbReference type="AlphaFoldDB" id="A0A0L8H8E7"/>
<evidence type="ECO:0000313" key="2">
    <source>
        <dbReference type="EMBL" id="KOF85477.1"/>
    </source>
</evidence>
<evidence type="ECO:0000256" key="1">
    <source>
        <dbReference type="SAM" id="Phobius"/>
    </source>
</evidence>
<gene>
    <name evidence="2" type="ORF">OCBIM_22020272mg</name>
</gene>
<keyword evidence="1" id="KW-0812">Transmembrane</keyword>
<name>A0A0L8H8E7_OCTBM</name>
<feature type="transmembrane region" description="Helical" evidence="1">
    <location>
        <begin position="6"/>
        <end position="27"/>
    </location>
</feature>
<keyword evidence="1" id="KW-1133">Transmembrane helix</keyword>
<accession>A0A0L8H8E7</accession>
<organism evidence="2">
    <name type="scientific">Octopus bimaculoides</name>
    <name type="common">California two-spotted octopus</name>
    <dbReference type="NCBI Taxonomy" id="37653"/>
    <lineage>
        <taxon>Eukaryota</taxon>
        <taxon>Metazoa</taxon>
        <taxon>Spiralia</taxon>
        <taxon>Lophotrochozoa</taxon>
        <taxon>Mollusca</taxon>
        <taxon>Cephalopoda</taxon>
        <taxon>Coleoidea</taxon>
        <taxon>Octopodiformes</taxon>
        <taxon>Octopoda</taxon>
        <taxon>Incirrata</taxon>
        <taxon>Octopodidae</taxon>
        <taxon>Octopus</taxon>
    </lineage>
</organism>
<protein>
    <submittedName>
        <fullName evidence="2">Uncharacterized protein</fullName>
    </submittedName>
</protein>